<dbReference type="Proteomes" id="UP000572072">
    <property type="component" value="Unassembled WGS sequence"/>
</dbReference>
<comment type="caution">
    <text evidence="3">The sequence shown here is derived from an EMBL/GenBank/DDBJ whole genome shotgun (WGS) entry which is preliminary data.</text>
</comment>
<dbReference type="InterPro" id="IPR037053">
    <property type="entry name" value="Phage_tail_collar_dom_sf"/>
</dbReference>
<reference evidence="3 4" key="1">
    <citation type="submission" date="2019-08" db="EMBL/GenBank/DDBJ databases">
        <title>Draft genome sequencing and comparative genomics of hatchery-associated Vibrios.</title>
        <authorList>
            <person name="Kehlet-Delgado H."/>
            <person name="Mueller R.S."/>
        </authorList>
    </citation>
    <scope>NUCLEOTIDE SEQUENCE [LARGE SCALE GENOMIC DNA]</scope>
    <source>
        <strain evidence="3 4">00-78-3</strain>
    </source>
</reference>
<evidence type="ECO:0000259" key="2">
    <source>
        <dbReference type="Pfam" id="PF07484"/>
    </source>
</evidence>
<evidence type="ECO:0000256" key="1">
    <source>
        <dbReference type="SAM" id="SignalP"/>
    </source>
</evidence>
<dbReference type="Gene3D" id="3.90.1340.10">
    <property type="entry name" value="Phage tail collar domain"/>
    <property type="match status" value="1"/>
</dbReference>
<feature type="chain" id="PRO_5030955699" evidence="1">
    <location>
        <begin position="27"/>
        <end position="231"/>
    </location>
</feature>
<feature type="domain" description="Phage tail collar" evidence="2">
    <location>
        <begin position="35"/>
        <end position="90"/>
    </location>
</feature>
<evidence type="ECO:0000313" key="3">
    <source>
        <dbReference type="EMBL" id="NOH50955.1"/>
    </source>
</evidence>
<keyword evidence="1" id="KW-0732">Signal</keyword>
<organism evidence="3 4">
    <name type="scientific">Vibrio rotiferianus</name>
    <dbReference type="NCBI Taxonomy" id="190895"/>
    <lineage>
        <taxon>Bacteria</taxon>
        <taxon>Pseudomonadati</taxon>
        <taxon>Pseudomonadota</taxon>
        <taxon>Gammaproteobacteria</taxon>
        <taxon>Vibrionales</taxon>
        <taxon>Vibrionaceae</taxon>
        <taxon>Vibrio</taxon>
    </lineage>
</organism>
<proteinExistence type="predicted"/>
<dbReference type="RefSeq" id="WP_171359252.1">
    <property type="nucleotide sequence ID" value="NZ_VTYN01000043.1"/>
</dbReference>
<gene>
    <name evidence="3" type="ORF">F0262_23315</name>
</gene>
<dbReference type="SUPFAM" id="SSF88874">
    <property type="entry name" value="Receptor-binding domain of short tail fibre protein gp12"/>
    <property type="match status" value="1"/>
</dbReference>
<dbReference type="InterPro" id="IPR011083">
    <property type="entry name" value="Phage_tail_collar_dom"/>
</dbReference>
<name>A0A7Y3ZE51_9VIBR</name>
<dbReference type="EMBL" id="VTYN01000043">
    <property type="protein sequence ID" value="NOH50955.1"/>
    <property type="molecule type" value="Genomic_DNA"/>
</dbReference>
<dbReference type="Pfam" id="PF07484">
    <property type="entry name" value="Collar"/>
    <property type="match status" value="1"/>
</dbReference>
<dbReference type="AlphaFoldDB" id="A0A7Y3ZE51"/>
<evidence type="ECO:0000313" key="4">
    <source>
        <dbReference type="Proteomes" id="UP000572072"/>
    </source>
</evidence>
<dbReference type="PROSITE" id="PS51257">
    <property type="entry name" value="PROKAR_LIPOPROTEIN"/>
    <property type="match status" value="1"/>
</dbReference>
<sequence>MFQLVRNILLSLCLLPAFLFSHTASACGSSEPLLGSMCVFAGNFAPRGYALAQGQLLPISQYSALFSILGTTYGGDGRTTFALPDTRGRAVIGQGQGPGLSDYRLGEKGGVETVTLTVAQMPSHSHTATTTIENDVEIDGVIDLNASSGKATTKQTAGNVLAKAKRKTYSASTPDVTLSPDSITFSLIGEVNSTATTTLNETGGNQGHENRMPYIAVNWIIALQGLFPSRN</sequence>
<protein>
    <submittedName>
        <fullName evidence="3">Phage tail protein</fullName>
    </submittedName>
</protein>
<feature type="signal peptide" evidence="1">
    <location>
        <begin position="1"/>
        <end position="26"/>
    </location>
</feature>
<accession>A0A7Y3ZE51</accession>